<feature type="compositionally biased region" description="Polar residues" evidence="1">
    <location>
        <begin position="388"/>
        <end position="399"/>
    </location>
</feature>
<keyword evidence="5" id="KW-1185">Reference proteome</keyword>
<organism evidence="4 5">
    <name type="scientific">Fragilariopsis cylindrus CCMP1102</name>
    <dbReference type="NCBI Taxonomy" id="635003"/>
    <lineage>
        <taxon>Eukaryota</taxon>
        <taxon>Sar</taxon>
        <taxon>Stramenopiles</taxon>
        <taxon>Ochrophyta</taxon>
        <taxon>Bacillariophyta</taxon>
        <taxon>Bacillariophyceae</taxon>
        <taxon>Bacillariophycidae</taxon>
        <taxon>Bacillariales</taxon>
        <taxon>Bacillariaceae</taxon>
        <taxon>Fragilariopsis</taxon>
    </lineage>
</organism>
<feature type="transmembrane region" description="Helical" evidence="2">
    <location>
        <begin position="21"/>
        <end position="41"/>
    </location>
</feature>
<proteinExistence type="predicted"/>
<dbReference type="AlphaFoldDB" id="A0A1E7FSV3"/>
<keyword evidence="2" id="KW-0812">Transmembrane</keyword>
<sequence length="588" mass="65980">MCRHPNLEDLETIKRHNKNKSYAMTIVSATTCCFAGTLYIINARATFSIDAASSSLLLLTTFIFIYNIIRRPSIKGNDITLSSLSRVTSVDTFKNLSKNILSSLDCSNSLLRSAIRSITRKECFARLDYIERLSINDITILFRYATDANLYDFEKNKFIAEQTQILRAVITALDMAVKASRGCLSEGTAKIISTSKKRSEGDIDALRFVAVTRIFAEWRNLRMVPKGYQRYAVGLSLAYRDVLQNLEKIERGVHEYLIHYQTLNKERKSPTTSMIPSPTLRQLLQFELEMKVHKKFPFLKEKSSASGLLWTKRQLHYQLTTFGNSLVVPEYYTSPKDAASAAYKIVYHDYHGWAIKHIFSQSFGGTPPIDKIWLSICPPKDLPITSNVGKQQYKATSTRSEGDDDYHHPPLARKLSDFTNSYTTSQISTSSSVCEEDSAASTTEEKDDNEFFVAMEKIGGGIVEKWEDTLRMFNCGKEEKKKRKNNLILSSESHFDLNQLNTDMVGGGGGGSSSFYDPTTGGSNAITTDNDNSSIVYSSSSTVSSSIEDIVIENSKRDVADFVRNVSPMVTDLGKLIDEFNMNDPTKA</sequence>
<evidence type="ECO:0000256" key="2">
    <source>
        <dbReference type="SAM" id="Phobius"/>
    </source>
</evidence>
<dbReference type="InterPro" id="IPR014830">
    <property type="entry name" value="Glycolipid_transfer_prot_dom"/>
</dbReference>
<dbReference type="Pfam" id="PF08718">
    <property type="entry name" value="GLTP"/>
    <property type="match status" value="1"/>
</dbReference>
<evidence type="ECO:0000313" key="5">
    <source>
        <dbReference type="Proteomes" id="UP000095751"/>
    </source>
</evidence>
<accession>A0A1E7FSV3</accession>
<dbReference type="OrthoDB" id="48364at2759"/>
<name>A0A1E7FSV3_9STRA</name>
<dbReference type="InParanoid" id="A0A1E7FSV3"/>
<evidence type="ECO:0000313" key="4">
    <source>
        <dbReference type="EMBL" id="OEU21261.1"/>
    </source>
</evidence>
<protein>
    <recommendedName>
        <fullName evidence="3">Glycolipid transfer protein domain-containing protein</fullName>
    </recommendedName>
</protein>
<dbReference type="EMBL" id="KV784354">
    <property type="protein sequence ID" value="OEU21261.1"/>
    <property type="molecule type" value="Genomic_DNA"/>
</dbReference>
<evidence type="ECO:0000259" key="3">
    <source>
        <dbReference type="Pfam" id="PF08718"/>
    </source>
</evidence>
<feature type="domain" description="Glycolipid transfer protein" evidence="3">
    <location>
        <begin position="271"/>
        <end position="368"/>
    </location>
</feature>
<feature type="transmembrane region" description="Helical" evidence="2">
    <location>
        <begin position="47"/>
        <end position="69"/>
    </location>
</feature>
<dbReference type="GO" id="GO:0120013">
    <property type="term" value="F:lipid transfer activity"/>
    <property type="evidence" value="ECO:0007669"/>
    <property type="project" value="InterPro"/>
</dbReference>
<reference evidence="4 5" key="1">
    <citation type="submission" date="2016-09" db="EMBL/GenBank/DDBJ databases">
        <title>Extensive genetic diversity and differential bi-allelic expression allows diatom success in the polar Southern Ocean.</title>
        <authorList>
            <consortium name="DOE Joint Genome Institute"/>
            <person name="Mock T."/>
            <person name="Otillar R.P."/>
            <person name="Strauss J."/>
            <person name="Dupont C."/>
            <person name="Frickenhaus S."/>
            <person name="Maumus F."/>
            <person name="Mcmullan M."/>
            <person name="Sanges R."/>
            <person name="Schmutz J."/>
            <person name="Toseland A."/>
            <person name="Valas R."/>
            <person name="Veluchamy A."/>
            <person name="Ward B.J."/>
            <person name="Allen A."/>
            <person name="Barry K."/>
            <person name="Falciatore A."/>
            <person name="Ferrante M."/>
            <person name="Fortunato A.E."/>
            <person name="Gloeckner G."/>
            <person name="Gruber A."/>
            <person name="Hipkin R."/>
            <person name="Janech M."/>
            <person name="Kroth P."/>
            <person name="Leese F."/>
            <person name="Lindquist E."/>
            <person name="Lyon B.R."/>
            <person name="Martin J."/>
            <person name="Mayer C."/>
            <person name="Parker M."/>
            <person name="Quesneville H."/>
            <person name="Raymond J."/>
            <person name="Uhlig C."/>
            <person name="Valentin K.U."/>
            <person name="Worden A.Z."/>
            <person name="Armbrust E.V."/>
            <person name="Bowler C."/>
            <person name="Green B."/>
            <person name="Moulton V."/>
            <person name="Van Oosterhout C."/>
            <person name="Grigoriev I."/>
        </authorList>
    </citation>
    <scope>NUCLEOTIDE SEQUENCE [LARGE SCALE GENOMIC DNA]</scope>
    <source>
        <strain evidence="4 5">CCMP1102</strain>
    </source>
</reference>
<keyword evidence="2" id="KW-0472">Membrane</keyword>
<dbReference type="SUPFAM" id="SSF110004">
    <property type="entry name" value="Glycolipid transfer protein, GLTP"/>
    <property type="match status" value="1"/>
</dbReference>
<evidence type="ECO:0000256" key="1">
    <source>
        <dbReference type="SAM" id="MobiDB-lite"/>
    </source>
</evidence>
<keyword evidence="2" id="KW-1133">Transmembrane helix</keyword>
<dbReference type="GO" id="GO:0005737">
    <property type="term" value="C:cytoplasm"/>
    <property type="evidence" value="ECO:0007669"/>
    <property type="project" value="InterPro"/>
</dbReference>
<dbReference type="Gene3D" id="1.10.3520.10">
    <property type="entry name" value="Glycolipid transfer protein"/>
    <property type="match status" value="1"/>
</dbReference>
<dbReference type="InterPro" id="IPR036497">
    <property type="entry name" value="GLTP_sf"/>
</dbReference>
<dbReference type="KEGG" id="fcy:FRACYDRAFT_234888"/>
<gene>
    <name evidence="4" type="ORF">FRACYDRAFT_234888</name>
</gene>
<feature type="region of interest" description="Disordered" evidence="1">
    <location>
        <begin position="388"/>
        <end position="410"/>
    </location>
</feature>
<dbReference type="Proteomes" id="UP000095751">
    <property type="component" value="Unassembled WGS sequence"/>
</dbReference>